<dbReference type="SUPFAM" id="SSF51998">
    <property type="entry name" value="PFL-like glycyl radical enzymes"/>
    <property type="match status" value="1"/>
</dbReference>
<dbReference type="GO" id="GO:0004748">
    <property type="term" value="F:ribonucleoside-diphosphate reductase activity, thioredoxin disulfide as acceptor"/>
    <property type="evidence" value="ECO:0007669"/>
    <property type="project" value="TreeGrafter"/>
</dbReference>
<proteinExistence type="predicted"/>
<dbReference type="AlphaFoldDB" id="H7EMQ4"/>
<reference evidence="1 2" key="1">
    <citation type="submission" date="2011-09" db="EMBL/GenBank/DDBJ databases">
        <title>The draft genome of Treponema saccharophilum DSM 2985.</title>
        <authorList>
            <consortium name="US DOE Joint Genome Institute (JGI-PGF)"/>
            <person name="Lucas S."/>
            <person name="Copeland A."/>
            <person name="Lapidus A."/>
            <person name="Glavina del Rio T."/>
            <person name="Dalin E."/>
            <person name="Tice H."/>
            <person name="Bruce D."/>
            <person name="Goodwin L."/>
            <person name="Pitluck S."/>
            <person name="Peters L."/>
            <person name="Kyrpides N."/>
            <person name="Mavromatis K."/>
            <person name="Ivanova N."/>
            <person name="Markowitz V."/>
            <person name="Cheng J.-F."/>
            <person name="Hugenholtz P."/>
            <person name="Woyke T."/>
            <person name="Wu D."/>
            <person name="Gronow S."/>
            <person name="Wellnitz S."/>
            <person name="Brambilla E."/>
            <person name="Klenk H.-P."/>
            <person name="Eisen J.A."/>
        </authorList>
    </citation>
    <scope>NUCLEOTIDE SEQUENCE [LARGE SCALE GENOMIC DNA]</scope>
    <source>
        <strain evidence="1 2">DSM 2985</strain>
    </source>
</reference>
<dbReference type="PANTHER" id="PTHR21075:SF0">
    <property type="entry name" value="ANAEROBIC RIBONUCLEOSIDE-TRIPHOSPHATE REDUCTASE"/>
    <property type="match status" value="1"/>
</dbReference>
<protein>
    <submittedName>
        <fullName evidence="1">Anaerobic ribonucleoside-triphosphate reductase</fullName>
        <ecNumber evidence="1">1.17.4.2</ecNumber>
    </submittedName>
</protein>
<sequence>MNKQLANCISNATQYVVKVGEDTIKNHLLSEVIPEKAAENHKTRAVHIHDFEFYSISHNCIGIKTKSLLGDTHYSFLKALRALGRQIVWLTNLQSGGIGFLDFDNDMAEYLDDISDEEAVDGLRELFFDLNSFSRKGCEKPYVTFNFGLATSEKGRRFTRLILEAYSKGDEHGNPFVFPNLVFKLKKEINFDASSPNHDLYLKSLSVTSKRMVPTYFNCDAAGNSDANPDGIGIMGCRTRVVANMYGEESGLNRGNVACVTVNLVQLAFRSGGDFCKFYEFLDEKMQDSRELLIHRLNYLAEHGEFTEIRSHNLYQSSEKPVIEMLKTGTLSIGFIGLWDAISVMHSVDFHDIGEMYKYRDEAFSIIKRMRETVDSYRDNDKLNFSLLASAAEGVSGTFAEYDSLNLGKNSPVCQKGYYTNSFHVPVFVDTDYTQKIDFEAPFHALCNGGCITYVEMEEMPGNNVEATREVVEYAHDSGCNYIGINFPLDNCNDCRFIGRISDKCPKCGSSNIRRLRRVSGYLAEENRFTNGKRKEMELRKAHL</sequence>
<dbReference type="eggNOG" id="COG1328">
    <property type="taxonomic scope" value="Bacteria"/>
</dbReference>
<evidence type="ECO:0000313" key="1">
    <source>
        <dbReference type="EMBL" id="EIC01150.1"/>
    </source>
</evidence>
<keyword evidence="1" id="KW-0560">Oxidoreductase</keyword>
<keyword evidence="2" id="KW-1185">Reference proteome</keyword>
<dbReference type="EMBL" id="AGRW01000051">
    <property type="protein sequence ID" value="EIC01150.1"/>
    <property type="molecule type" value="Genomic_DNA"/>
</dbReference>
<accession>H7EMQ4</accession>
<dbReference type="GO" id="GO:0008998">
    <property type="term" value="F:ribonucleoside-triphosphate reductase (thioredoxin) activity"/>
    <property type="evidence" value="ECO:0007669"/>
    <property type="project" value="UniProtKB-EC"/>
</dbReference>
<dbReference type="GO" id="GO:0006260">
    <property type="term" value="P:DNA replication"/>
    <property type="evidence" value="ECO:0007669"/>
    <property type="project" value="InterPro"/>
</dbReference>
<evidence type="ECO:0000313" key="2">
    <source>
        <dbReference type="Proteomes" id="UP000003571"/>
    </source>
</evidence>
<dbReference type="RefSeq" id="WP_002705303.1">
    <property type="nucleotide sequence ID" value="NZ_AGRW01000051.1"/>
</dbReference>
<dbReference type="GO" id="GO:0009265">
    <property type="term" value="P:2'-deoxyribonucleotide biosynthetic process"/>
    <property type="evidence" value="ECO:0007669"/>
    <property type="project" value="TreeGrafter"/>
</dbReference>
<name>H7EMQ4_9SPIR</name>
<dbReference type="PATRIC" id="fig|907348.3.peg.2042"/>
<gene>
    <name evidence="1" type="ORF">TresaDRAFT_0287</name>
</gene>
<dbReference type="PANTHER" id="PTHR21075">
    <property type="entry name" value="ANAEROBIC RIBONUCLEOSIDE-TRIPHOSPHATE REDUCTASE"/>
    <property type="match status" value="1"/>
</dbReference>
<organism evidence="1 2">
    <name type="scientific">Treponema saccharophilum DSM 2985</name>
    <dbReference type="NCBI Taxonomy" id="907348"/>
    <lineage>
        <taxon>Bacteria</taxon>
        <taxon>Pseudomonadati</taxon>
        <taxon>Spirochaetota</taxon>
        <taxon>Spirochaetia</taxon>
        <taxon>Spirochaetales</taxon>
        <taxon>Treponemataceae</taxon>
        <taxon>Treponema</taxon>
    </lineage>
</organism>
<dbReference type="Proteomes" id="UP000003571">
    <property type="component" value="Unassembled WGS sequence"/>
</dbReference>
<comment type="caution">
    <text evidence="1">The sequence shown here is derived from an EMBL/GenBank/DDBJ whole genome shotgun (WGS) entry which is preliminary data.</text>
</comment>
<dbReference type="STRING" id="907348.TresaDRAFT_0287"/>
<dbReference type="EC" id="1.17.4.2" evidence="1"/>
<dbReference type="OrthoDB" id="9804622at2"/>
<dbReference type="GO" id="GO:0031250">
    <property type="term" value="C:anaerobic ribonucleoside-triphosphate reductase complex"/>
    <property type="evidence" value="ECO:0007669"/>
    <property type="project" value="TreeGrafter"/>
</dbReference>
<dbReference type="InterPro" id="IPR012833">
    <property type="entry name" value="NrdD"/>
</dbReference>
<dbReference type="Pfam" id="PF13597">
    <property type="entry name" value="NRDD"/>
    <property type="match status" value="1"/>
</dbReference>
<dbReference type="Gene3D" id="3.20.70.20">
    <property type="match status" value="1"/>
</dbReference>